<protein>
    <recommendedName>
        <fullName evidence="3">MICOS complex subunit</fullName>
    </recommendedName>
</protein>
<evidence type="ECO:0000256" key="1">
    <source>
        <dbReference type="SAM" id="MobiDB-lite"/>
    </source>
</evidence>
<gene>
    <name evidence="2" type="ORF">APAL1065_LOCUS26042</name>
</gene>
<accession>A0A7S2YS37</accession>
<feature type="compositionally biased region" description="Basic and acidic residues" evidence="1">
    <location>
        <begin position="16"/>
        <end position="28"/>
    </location>
</feature>
<dbReference type="AlphaFoldDB" id="A0A7S2YS37"/>
<reference evidence="2" key="1">
    <citation type="submission" date="2021-01" db="EMBL/GenBank/DDBJ databases">
        <authorList>
            <person name="Corre E."/>
            <person name="Pelletier E."/>
            <person name="Niang G."/>
            <person name="Scheremetjew M."/>
            <person name="Finn R."/>
            <person name="Kale V."/>
            <person name="Holt S."/>
            <person name="Cochrane G."/>
            <person name="Meng A."/>
            <person name="Brown T."/>
            <person name="Cohen L."/>
        </authorList>
    </citation>
    <scope>NUCLEOTIDE SEQUENCE</scope>
    <source>
        <strain evidence="2">CCMP125</strain>
    </source>
</reference>
<sequence length="160" mass="16772">MADSNSGGGDNNGESMEEKMRSMLEAGKEQYSGVKSQVGSIRGVLKGGIKATVDAANDGLAKIEESTISIQKPVVEGMKTAEKEGAKLITQGSHIYERRHEYGPHIVGGSSLLLGGLVGLRRGRIPGAVSAAVAGGLSYAFVYEPIPLPDLPDMIFGKKE</sequence>
<name>A0A7S2YS37_9STRA</name>
<feature type="region of interest" description="Disordered" evidence="1">
    <location>
        <begin position="1"/>
        <end position="33"/>
    </location>
</feature>
<evidence type="ECO:0000313" key="2">
    <source>
        <dbReference type="EMBL" id="CAD9992780.1"/>
    </source>
</evidence>
<dbReference type="EMBL" id="HBHT01038740">
    <property type="protein sequence ID" value="CAD9992780.1"/>
    <property type="molecule type" value="Transcribed_RNA"/>
</dbReference>
<organism evidence="2">
    <name type="scientific">Entomoneis paludosa</name>
    <dbReference type="NCBI Taxonomy" id="265537"/>
    <lineage>
        <taxon>Eukaryota</taxon>
        <taxon>Sar</taxon>
        <taxon>Stramenopiles</taxon>
        <taxon>Ochrophyta</taxon>
        <taxon>Bacillariophyta</taxon>
        <taxon>Bacillariophyceae</taxon>
        <taxon>Bacillariophycidae</taxon>
        <taxon>Entomoneidaceae</taxon>
        <taxon>Entomoneis</taxon>
    </lineage>
</organism>
<evidence type="ECO:0008006" key="3">
    <source>
        <dbReference type="Google" id="ProtNLM"/>
    </source>
</evidence>
<proteinExistence type="predicted"/>
<feature type="compositionally biased region" description="Gly residues" evidence="1">
    <location>
        <begin position="1"/>
        <end position="11"/>
    </location>
</feature>